<proteinExistence type="predicted"/>
<dbReference type="OrthoDB" id="267512at2759"/>
<feature type="region of interest" description="Disordered" evidence="1">
    <location>
        <begin position="454"/>
        <end position="478"/>
    </location>
</feature>
<dbReference type="Proteomes" id="UP000419144">
    <property type="component" value="Unassembled WGS sequence"/>
</dbReference>
<evidence type="ECO:0000313" key="2">
    <source>
        <dbReference type="EMBL" id="GET91589.1"/>
    </source>
</evidence>
<feature type="compositionally biased region" description="Polar residues" evidence="1">
    <location>
        <begin position="454"/>
        <end position="472"/>
    </location>
</feature>
<dbReference type="EMBL" id="BLBS01000049">
    <property type="protein sequence ID" value="GET91589.1"/>
    <property type="molecule type" value="Genomic_DNA"/>
</dbReference>
<protein>
    <submittedName>
        <fullName evidence="2">Uncharacterized protein</fullName>
    </submittedName>
</protein>
<feature type="compositionally biased region" description="Polar residues" evidence="1">
    <location>
        <begin position="789"/>
        <end position="802"/>
    </location>
</feature>
<dbReference type="VEuPathDB" id="TriTrypDB:LtaPh_3226500"/>
<feature type="region of interest" description="Disordered" evidence="1">
    <location>
        <begin position="573"/>
        <end position="614"/>
    </location>
</feature>
<feature type="region of interest" description="Disordered" evidence="1">
    <location>
        <begin position="343"/>
        <end position="416"/>
    </location>
</feature>
<sequence>MPPRGLSQVQRPRHIAASTHVLATRLAHNTAERVTVGNTPLHVLHLCDVQCVAPLFASCVSLTTLTIHLKYVASSTALEALLCAASASPTLTRISMIGGVTPMESVAMASGLAAFTWNEGTHAQRVSRVDATSESPLPRTTRRAPSAVDDYIFMGGRGGERESTHWRRYTPHSPSAALSPYARAPLTHLQRQRCVNSDRAVSTPFSAFSRTTQWRRRRGGMMWPVPYDTVSPRDMPASRPAPLVSSPDFLRTPPSVRSLSAHHIEGGVYLTLELHRLEEATAALLVDGLRRAHRIISAEVRLCVASAEARRAGQCLVHEAKKAAAHHRQRRWLLMTSSVANTGVPQDPLQQARAEGRDFSARCGRPSRTRGLRVSPRPGVQTSVAAPPSPPQRLPASPRPLTAIEPDAGCPGHEGRRALLPLEGQDPRQKTARRQGQRLAPRCARAGAVLPRQSCGTSVQPHTPLTPFPSSSAGGGATMRAQRPVFSADELVAVHTTQTDAFRRRGRHASPPLARVGEKALSRLVSPHRHLARAGRLYSPPRWVSRAQLLTNGAAPPPLALTKVVLYPTSQAASARRTSSPAELRRELCASSSSSWSSRSSSPPPRPPQPSLNRDAEAFANFGTHEQVMRNEKGEHATRSVQRTPPGSVSARLERRGLGRFTTLSARQPHSPSPYPGVLCSPRYCLRRGSDSLGLRVGRDSTPHQQTVSRCSSSRCSCFVCCPHSPRSPTAITPSVLRRAAPTKLENSILALAAETARAPRRNRLHKRHATSVREVRDVGDVTPARHSAVTSVNGITPTQRRSGGEQESDSTTSSHEAATSASFSSRQTSCSAHTREDGVRRSLNIDLVADDHSSVRHSSGRAQMDVAPRSREGSHLQVSHTHMPASLPLEAPDHPHQQQRGEEVGYVVYQNSVAFLRERVTKINRHVVWHQVQAAKAVEAHSKRLAELGVTFSDRVTEELTDILMVLTDMEHGSRISGRR</sequence>
<reference evidence="2" key="1">
    <citation type="submission" date="2019-11" db="EMBL/GenBank/DDBJ databases">
        <title>Leishmania tarentolae CDS.</title>
        <authorList>
            <person name="Goto Y."/>
            <person name="Yamagishi J."/>
        </authorList>
    </citation>
    <scope>NUCLEOTIDE SEQUENCE [LARGE SCALE GENOMIC DNA]</scope>
    <source>
        <strain evidence="2">Parrot Tar II</strain>
    </source>
</reference>
<organism evidence="2 3">
    <name type="scientific">Leishmania tarentolae</name>
    <name type="common">Sauroleishmania tarentolae</name>
    <dbReference type="NCBI Taxonomy" id="5689"/>
    <lineage>
        <taxon>Eukaryota</taxon>
        <taxon>Discoba</taxon>
        <taxon>Euglenozoa</taxon>
        <taxon>Kinetoplastea</taxon>
        <taxon>Metakinetoplastina</taxon>
        <taxon>Trypanosomatida</taxon>
        <taxon>Trypanosomatidae</taxon>
        <taxon>Leishmaniinae</taxon>
        <taxon>Leishmania</taxon>
        <taxon>lizard Leishmania</taxon>
    </lineage>
</organism>
<feature type="region of interest" description="Disordered" evidence="1">
    <location>
        <begin position="851"/>
        <end position="880"/>
    </location>
</feature>
<feature type="compositionally biased region" description="Low complexity" evidence="1">
    <location>
        <begin position="591"/>
        <end position="601"/>
    </location>
</feature>
<gene>
    <name evidence="2" type="ORF">LtaPh_3226500</name>
</gene>
<accession>A0A640KVQ1</accession>
<keyword evidence="3" id="KW-1185">Reference proteome</keyword>
<feature type="compositionally biased region" description="Low complexity" evidence="1">
    <location>
        <begin position="573"/>
        <end position="582"/>
    </location>
</feature>
<comment type="caution">
    <text evidence="2">The sequence shown here is derived from an EMBL/GenBank/DDBJ whole genome shotgun (WGS) entry which is preliminary data.</text>
</comment>
<feature type="compositionally biased region" description="Basic residues" evidence="1">
    <location>
        <begin position="760"/>
        <end position="771"/>
    </location>
</feature>
<feature type="compositionally biased region" description="Low complexity" evidence="1">
    <location>
        <begin position="810"/>
        <end position="826"/>
    </location>
</feature>
<evidence type="ECO:0000256" key="1">
    <source>
        <dbReference type="SAM" id="MobiDB-lite"/>
    </source>
</evidence>
<dbReference type="AlphaFoldDB" id="A0A640KVQ1"/>
<feature type="region of interest" description="Disordered" evidence="1">
    <location>
        <begin position="760"/>
        <end position="838"/>
    </location>
</feature>
<evidence type="ECO:0000313" key="3">
    <source>
        <dbReference type="Proteomes" id="UP000419144"/>
    </source>
</evidence>
<name>A0A640KVQ1_LEITA</name>